<proteinExistence type="predicted"/>
<dbReference type="AlphaFoldDB" id="A0AAE0U6F0"/>
<dbReference type="Gene3D" id="3.40.50.880">
    <property type="match status" value="1"/>
</dbReference>
<dbReference type="PANTHER" id="PTHR43130:SF7">
    <property type="entry name" value="DJ-1_PFPI DOMAIN-CONTAINING PROTEIN"/>
    <property type="match status" value="1"/>
</dbReference>
<gene>
    <name evidence="2" type="ORF">B0H63DRAFT_405789</name>
</gene>
<name>A0AAE0U6F0_9PEZI</name>
<dbReference type="InterPro" id="IPR052158">
    <property type="entry name" value="INH-QAR"/>
</dbReference>
<feature type="domain" description="DJ-1/PfpI" evidence="1">
    <location>
        <begin position="73"/>
        <end position="175"/>
    </location>
</feature>
<dbReference type="InterPro" id="IPR029062">
    <property type="entry name" value="Class_I_gatase-like"/>
</dbReference>
<dbReference type="SUPFAM" id="SSF52317">
    <property type="entry name" value="Class I glutamine amidotransferase-like"/>
    <property type="match status" value="1"/>
</dbReference>
<comment type="caution">
    <text evidence="2">The sequence shown here is derived from an EMBL/GenBank/DDBJ whole genome shotgun (WGS) entry which is preliminary data.</text>
</comment>
<keyword evidence="3" id="KW-1185">Reference proteome</keyword>
<accession>A0AAE0U6F0</accession>
<dbReference type="InterPro" id="IPR002818">
    <property type="entry name" value="DJ-1/PfpI"/>
</dbReference>
<dbReference type="EMBL" id="JAULSW010000001">
    <property type="protein sequence ID" value="KAK3392738.1"/>
    <property type="molecule type" value="Genomic_DNA"/>
</dbReference>
<reference evidence="2" key="1">
    <citation type="journal article" date="2023" name="Mol. Phylogenet. Evol.">
        <title>Genome-scale phylogeny and comparative genomics of the fungal order Sordariales.</title>
        <authorList>
            <person name="Hensen N."/>
            <person name="Bonometti L."/>
            <person name="Westerberg I."/>
            <person name="Brannstrom I.O."/>
            <person name="Guillou S."/>
            <person name="Cros-Aarteil S."/>
            <person name="Calhoun S."/>
            <person name="Haridas S."/>
            <person name="Kuo A."/>
            <person name="Mondo S."/>
            <person name="Pangilinan J."/>
            <person name="Riley R."/>
            <person name="LaButti K."/>
            <person name="Andreopoulos B."/>
            <person name="Lipzen A."/>
            <person name="Chen C."/>
            <person name="Yan M."/>
            <person name="Daum C."/>
            <person name="Ng V."/>
            <person name="Clum A."/>
            <person name="Steindorff A."/>
            <person name="Ohm R.A."/>
            <person name="Martin F."/>
            <person name="Silar P."/>
            <person name="Natvig D.O."/>
            <person name="Lalanne C."/>
            <person name="Gautier V."/>
            <person name="Ament-Velasquez S.L."/>
            <person name="Kruys A."/>
            <person name="Hutchinson M.I."/>
            <person name="Powell A.J."/>
            <person name="Barry K."/>
            <person name="Miller A.N."/>
            <person name="Grigoriev I.V."/>
            <person name="Debuchy R."/>
            <person name="Gladieux P."/>
            <person name="Hiltunen Thoren M."/>
            <person name="Johannesson H."/>
        </authorList>
    </citation>
    <scope>NUCLEOTIDE SEQUENCE</scope>
    <source>
        <strain evidence="2">CBS 232.78</strain>
    </source>
</reference>
<evidence type="ECO:0000313" key="2">
    <source>
        <dbReference type="EMBL" id="KAK3392738.1"/>
    </source>
</evidence>
<sequence length="235" mass="26123">MASSTTPKKTFRVGVMLEAVQLSDIMGIDLLGNLSREYMDQVKGLSEEIDLFDAHAFDMEFFYMAPTLEPTLMTPGLRFYFKPNVTYDDCPRDLDIVITGGPLPTHQPPQAAKFMKEAWTKTRVWMTTCTGSMWLASTGLLDGRKVTTNRCGLPLARQIYPGIEWLDQRWVVGEKPYDGSGGGKGELWTAGGAGAGIHMIANYCLQNFDPKFVTALALDPLQFNPEESTGQFYAK</sequence>
<evidence type="ECO:0000313" key="3">
    <source>
        <dbReference type="Proteomes" id="UP001285441"/>
    </source>
</evidence>
<dbReference type="Pfam" id="PF01965">
    <property type="entry name" value="DJ-1_PfpI"/>
    <property type="match status" value="1"/>
</dbReference>
<reference evidence="2" key="2">
    <citation type="submission" date="2023-06" db="EMBL/GenBank/DDBJ databases">
        <authorList>
            <consortium name="Lawrence Berkeley National Laboratory"/>
            <person name="Haridas S."/>
            <person name="Hensen N."/>
            <person name="Bonometti L."/>
            <person name="Westerberg I."/>
            <person name="Brannstrom I.O."/>
            <person name="Guillou S."/>
            <person name="Cros-Aarteil S."/>
            <person name="Calhoun S."/>
            <person name="Kuo A."/>
            <person name="Mondo S."/>
            <person name="Pangilinan J."/>
            <person name="Riley R."/>
            <person name="LaButti K."/>
            <person name="Andreopoulos B."/>
            <person name="Lipzen A."/>
            <person name="Chen C."/>
            <person name="Yanf M."/>
            <person name="Daum C."/>
            <person name="Ng V."/>
            <person name="Clum A."/>
            <person name="Steindorff A."/>
            <person name="Ohm R."/>
            <person name="Martin F."/>
            <person name="Silar P."/>
            <person name="Natvig D."/>
            <person name="Lalanne C."/>
            <person name="Gautier V."/>
            <person name="Ament-velasquez S.L."/>
            <person name="Kruys A."/>
            <person name="Hutchinson M.I."/>
            <person name="Powell A.J."/>
            <person name="Barry K."/>
            <person name="Miller A.N."/>
            <person name="Grigoriev I.V."/>
            <person name="Debuchy R."/>
            <person name="Gladieux P."/>
            <person name="Thoren M.H."/>
            <person name="Johannesson H."/>
        </authorList>
    </citation>
    <scope>NUCLEOTIDE SEQUENCE</scope>
    <source>
        <strain evidence="2">CBS 232.78</strain>
    </source>
</reference>
<organism evidence="2 3">
    <name type="scientific">Podospora didyma</name>
    <dbReference type="NCBI Taxonomy" id="330526"/>
    <lineage>
        <taxon>Eukaryota</taxon>
        <taxon>Fungi</taxon>
        <taxon>Dikarya</taxon>
        <taxon>Ascomycota</taxon>
        <taxon>Pezizomycotina</taxon>
        <taxon>Sordariomycetes</taxon>
        <taxon>Sordariomycetidae</taxon>
        <taxon>Sordariales</taxon>
        <taxon>Podosporaceae</taxon>
        <taxon>Podospora</taxon>
    </lineage>
</organism>
<dbReference type="PANTHER" id="PTHR43130">
    <property type="entry name" value="ARAC-FAMILY TRANSCRIPTIONAL REGULATOR"/>
    <property type="match status" value="1"/>
</dbReference>
<evidence type="ECO:0000259" key="1">
    <source>
        <dbReference type="Pfam" id="PF01965"/>
    </source>
</evidence>
<dbReference type="Proteomes" id="UP001285441">
    <property type="component" value="Unassembled WGS sequence"/>
</dbReference>
<protein>
    <submittedName>
        <fullName evidence="2">Class I glutamine amidotransferase-like protein</fullName>
    </submittedName>
</protein>
<keyword evidence="2" id="KW-0315">Glutamine amidotransferase</keyword>